<evidence type="ECO:0000313" key="1">
    <source>
        <dbReference type="EMBL" id="QRG68560.1"/>
    </source>
</evidence>
<sequence>MGKRYSELLSLAVSESGLKLNKIAEMIGEITGKSPTNEYLSRLQNGKTAPAGDKLNEAISKVLGIDPIELKAAAYREKIPAEVLAKLQSHPKASSA</sequence>
<reference evidence="1 2" key="1">
    <citation type="submission" date="2021-01" db="EMBL/GenBank/DDBJ databases">
        <title>Identification of strong promoters based on the transcriptome of Brevibacillus choshinensis.</title>
        <authorList>
            <person name="Yao D."/>
            <person name="Zhang K."/>
            <person name="Wu J."/>
        </authorList>
    </citation>
    <scope>NUCLEOTIDE SEQUENCE [LARGE SCALE GENOMIC DNA]</scope>
    <source>
        <strain evidence="1 2">HPD31-SP3</strain>
    </source>
</reference>
<name>A0ABX7FUA6_BRECH</name>
<gene>
    <name evidence="1" type="ORF">JNE38_05240</name>
</gene>
<protein>
    <submittedName>
        <fullName evidence="1">Helix-turn-helix transcriptional regulator</fullName>
    </submittedName>
</protein>
<accession>A0ABX7FUA6</accession>
<keyword evidence="2" id="KW-1185">Reference proteome</keyword>
<dbReference type="CDD" id="cd00093">
    <property type="entry name" value="HTH_XRE"/>
    <property type="match status" value="1"/>
</dbReference>
<proteinExistence type="predicted"/>
<dbReference type="EMBL" id="CP069127">
    <property type="protein sequence ID" value="QRG68560.1"/>
    <property type="molecule type" value="Genomic_DNA"/>
</dbReference>
<dbReference type="RefSeq" id="WP_203355560.1">
    <property type="nucleotide sequence ID" value="NZ_CP069127.1"/>
</dbReference>
<organism evidence="1 2">
    <name type="scientific">Brevibacillus choshinensis</name>
    <dbReference type="NCBI Taxonomy" id="54911"/>
    <lineage>
        <taxon>Bacteria</taxon>
        <taxon>Bacillati</taxon>
        <taxon>Bacillota</taxon>
        <taxon>Bacilli</taxon>
        <taxon>Bacillales</taxon>
        <taxon>Paenibacillaceae</taxon>
        <taxon>Brevibacillus</taxon>
    </lineage>
</organism>
<evidence type="ECO:0000313" key="2">
    <source>
        <dbReference type="Proteomes" id="UP000596248"/>
    </source>
</evidence>
<dbReference type="InterPro" id="IPR001387">
    <property type="entry name" value="Cro/C1-type_HTH"/>
</dbReference>
<dbReference type="Proteomes" id="UP000596248">
    <property type="component" value="Chromosome"/>
</dbReference>